<dbReference type="InterPro" id="IPR001347">
    <property type="entry name" value="SIS_dom"/>
</dbReference>
<dbReference type="Proteomes" id="UP000027980">
    <property type="component" value="Chromosome"/>
</dbReference>
<accession>A0A075LHH3</accession>
<protein>
    <submittedName>
        <fullName evidence="6">RpiR family transcriptional regulator</fullName>
    </submittedName>
</protein>
<gene>
    <name evidence="6" type="ORF">GZ22_00735</name>
</gene>
<name>A0A075LHH3_9BACI</name>
<evidence type="ECO:0000259" key="5">
    <source>
        <dbReference type="PROSITE" id="PS51464"/>
    </source>
</evidence>
<evidence type="ECO:0000313" key="6">
    <source>
        <dbReference type="EMBL" id="AIF65322.1"/>
    </source>
</evidence>
<dbReference type="PROSITE" id="PS51071">
    <property type="entry name" value="HTH_RPIR"/>
    <property type="match status" value="1"/>
</dbReference>
<keyword evidence="3" id="KW-0804">Transcription</keyword>
<dbReference type="Gene3D" id="3.40.50.10490">
    <property type="entry name" value="Glucose-6-phosphate isomerase like protein, domain 1"/>
    <property type="match status" value="1"/>
</dbReference>
<feature type="domain" description="HTH rpiR-type" evidence="4">
    <location>
        <begin position="5"/>
        <end position="81"/>
    </location>
</feature>
<proteinExistence type="predicted"/>
<dbReference type="InterPro" id="IPR046348">
    <property type="entry name" value="SIS_dom_sf"/>
</dbReference>
<dbReference type="CDD" id="cd05013">
    <property type="entry name" value="SIS_RpiR"/>
    <property type="match status" value="1"/>
</dbReference>
<dbReference type="GO" id="GO:0097367">
    <property type="term" value="F:carbohydrate derivative binding"/>
    <property type="evidence" value="ECO:0007669"/>
    <property type="project" value="InterPro"/>
</dbReference>
<dbReference type="InterPro" id="IPR009057">
    <property type="entry name" value="Homeodomain-like_sf"/>
</dbReference>
<evidence type="ECO:0000256" key="3">
    <source>
        <dbReference type="ARBA" id="ARBA00023163"/>
    </source>
</evidence>
<dbReference type="InterPro" id="IPR000281">
    <property type="entry name" value="HTH_RpiR"/>
</dbReference>
<evidence type="ECO:0000313" key="7">
    <source>
        <dbReference type="Proteomes" id="UP000027980"/>
    </source>
</evidence>
<organism evidence="6 7">
    <name type="scientific">Terribacillus saccharophilus</name>
    <dbReference type="NCBI Taxonomy" id="361277"/>
    <lineage>
        <taxon>Bacteria</taxon>
        <taxon>Bacillati</taxon>
        <taxon>Bacillota</taxon>
        <taxon>Bacilli</taxon>
        <taxon>Bacillales</taxon>
        <taxon>Bacillaceae</taxon>
        <taxon>Terribacillus</taxon>
    </lineage>
</organism>
<sequence length="262" mass="29739">MYNFFAKLQNFLEASTDHSTSDHTIAEYILRHVSEIPNMTIYELAEACHLSPATISRFCRRFESISFKELKEHASEFNDFNRTEIHQGPESDMIVGLPDYFEQVKKSLAQTEKLLQEDILQQAAILMHDANKLSFFGVTFSNVVAKNAQIKFMRLGKHTASYSNHENQIIEANAMIPDDLAIVISSSGDTRFIVKLTKELSRNEVPILAITSNPSSYLGQHAKLIIQISGQKMDGYKSPILEEINLQAAVNMLYLHYSGRYN</sequence>
<keyword evidence="1" id="KW-0805">Transcription regulation</keyword>
<dbReference type="InterPro" id="IPR036388">
    <property type="entry name" value="WH-like_DNA-bd_sf"/>
</dbReference>
<dbReference type="SUPFAM" id="SSF46689">
    <property type="entry name" value="Homeodomain-like"/>
    <property type="match status" value="1"/>
</dbReference>
<dbReference type="PROSITE" id="PS51464">
    <property type="entry name" value="SIS"/>
    <property type="match status" value="1"/>
</dbReference>
<dbReference type="PANTHER" id="PTHR30514">
    <property type="entry name" value="GLUCOKINASE"/>
    <property type="match status" value="1"/>
</dbReference>
<dbReference type="OrthoDB" id="370421at2"/>
<evidence type="ECO:0000256" key="1">
    <source>
        <dbReference type="ARBA" id="ARBA00023015"/>
    </source>
</evidence>
<feature type="domain" description="SIS" evidence="5">
    <location>
        <begin position="123"/>
        <end position="262"/>
    </location>
</feature>
<evidence type="ECO:0000256" key="2">
    <source>
        <dbReference type="ARBA" id="ARBA00023125"/>
    </source>
</evidence>
<dbReference type="HOGENOM" id="CLU_055769_6_0_9"/>
<dbReference type="InterPro" id="IPR047640">
    <property type="entry name" value="RpiR-like"/>
</dbReference>
<evidence type="ECO:0000259" key="4">
    <source>
        <dbReference type="PROSITE" id="PS51071"/>
    </source>
</evidence>
<dbReference type="KEGG" id="tap:GZ22_00735"/>
<keyword evidence="2" id="KW-0238">DNA-binding</keyword>
<dbReference type="GeneID" id="34222564"/>
<dbReference type="RefSeq" id="WP_038557730.1">
    <property type="nucleotide sequence ID" value="NZ_CP008876.1"/>
</dbReference>
<dbReference type="Pfam" id="PF01380">
    <property type="entry name" value="SIS"/>
    <property type="match status" value="1"/>
</dbReference>
<dbReference type="GO" id="GO:0003700">
    <property type="term" value="F:DNA-binding transcription factor activity"/>
    <property type="evidence" value="ECO:0007669"/>
    <property type="project" value="InterPro"/>
</dbReference>
<dbReference type="GO" id="GO:1901135">
    <property type="term" value="P:carbohydrate derivative metabolic process"/>
    <property type="evidence" value="ECO:0007669"/>
    <property type="project" value="InterPro"/>
</dbReference>
<dbReference type="AlphaFoldDB" id="A0A075LHH3"/>
<dbReference type="SUPFAM" id="SSF53697">
    <property type="entry name" value="SIS domain"/>
    <property type="match status" value="1"/>
</dbReference>
<dbReference type="GO" id="GO:0003677">
    <property type="term" value="F:DNA binding"/>
    <property type="evidence" value="ECO:0007669"/>
    <property type="project" value="UniProtKB-KW"/>
</dbReference>
<dbReference type="Gene3D" id="1.10.10.10">
    <property type="entry name" value="Winged helix-like DNA-binding domain superfamily/Winged helix DNA-binding domain"/>
    <property type="match status" value="1"/>
</dbReference>
<dbReference type="PANTHER" id="PTHR30514:SF1">
    <property type="entry name" value="HTH-TYPE TRANSCRIPTIONAL REGULATOR HEXR-RELATED"/>
    <property type="match status" value="1"/>
</dbReference>
<dbReference type="EMBL" id="CP008876">
    <property type="protein sequence ID" value="AIF65322.1"/>
    <property type="molecule type" value="Genomic_DNA"/>
</dbReference>
<reference evidence="6 7" key="1">
    <citation type="submission" date="2014-07" db="EMBL/GenBank/DDBJ databases">
        <title>Complete genome sequence of a moderately halophilic bacterium Terribacillus aidingensis MP602, isolated from Cryptomeria fortunei in Tianmu mountain in China.</title>
        <authorList>
            <person name="Wang Y."/>
            <person name="Lu P."/>
            <person name="Zhang L."/>
        </authorList>
    </citation>
    <scope>NUCLEOTIDE SEQUENCE [LARGE SCALE GENOMIC DNA]</scope>
    <source>
        <strain evidence="6 7">MP602</strain>
    </source>
</reference>
<dbReference type="Pfam" id="PF01418">
    <property type="entry name" value="HTH_6"/>
    <property type="match status" value="1"/>
</dbReference>
<dbReference type="InterPro" id="IPR035472">
    <property type="entry name" value="RpiR-like_SIS"/>
</dbReference>